<dbReference type="PANTHER" id="PTHR11122:SF13">
    <property type="entry name" value="GLUCOSE-6-PHOSPHATE 1-EPIMERASE"/>
    <property type="match status" value="1"/>
</dbReference>
<dbReference type="SUPFAM" id="SSF74650">
    <property type="entry name" value="Galactose mutarotase-like"/>
    <property type="match status" value="1"/>
</dbReference>
<dbReference type="AlphaFoldDB" id="A0A0R1MR86"/>
<gene>
    <name evidence="1" type="ORF">FC92_GL000001</name>
</gene>
<accession>A0A0R1MR86</accession>
<dbReference type="STRING" id="1423759.FC92_GL000001"/>
<name>A0A0R1MR86_9LACO</name>
<dbReference type="Gene3D" id="2.70.98.10">
    <property type="match status" value="1"/>
</dbReference>
<keyword evidence="2" id="KW-1185">Reference proteome</keyword>
<dbReference type="InterPro" id="IPR011013">
    <property type="entry name" value="Gal_mutarotase_sf_dom"/>
</dbReference>
<dbReference type="CDD" id="cd09024">
    <property type="entry name" value="Aldose_epim_lacX"/>
    <property type="match status" value="1"/>
</dbReference>
<dbReference type="GO" id="GO:0016853">
    <property type="term" value="F:isomerase activity"/>
    <property type="evidence" value="ECO:0007669"/>
    <property type="project" value="InterPro"/>
</dbReference>
<dbReference type="PANTHER" id="PTHR11122">
    <property type="entry name" value="APOSPORY-ASSOCIATED PROTEIN C-RELATED"/>
    <property type="match status" value="1"/>
</dbReference>
<dbReference type="PATRIC" id="fig|1423759.3.peg.1"/>
<evidence type="ECO:0000313" key="1">
    <source>
        <dbReference type="EMBL" id="KRL08212.1"/>
    </source>
</evidence>
<dbReference type="InterPro" id="IPR008183">
    <property type="entry name" value="Aldose_1/G6P_1-epimerase"/>
</dbReference>
<sequence length="291" mass="33710">MTVSLENEFLRVFFSEHGGELVSLFNKKNKLEYLWQADSKYWGRHAPVLFPIVGRLKDDEYLYEQHKYLMKQHGFARDMDFEIEARTDKQLIFRLKSNKITLEKYPFEFVLRIKYELDLDTLNVEYLVDNPSTSQLLFSVGGHPAFNVPLSTTEEFSDYQVVVSPDKTYQQIHLQGNYSDSRHPQPFTANSIDVNRETFKDDAVILKLNEEGTVLTLTTQQEKNGIRFSTGNAQYVGVWSKYPDDAPFVCIEPWWGLADDINTSGKLTEKVGVHVLEANKSFSGFYKIQVF</sequence>
<dbReference type="InterPro" id="IPR014718">
    <property type="entry name" value="GH-type_carb-bd"/>
</dbReference>
<dbReference type="GO" id="GO:0030246">
    <property type="term" value="F:carbohydrate binding"/>
    <property type="evidence" value="ECO:0007669"/>
    <property type="project" value="InterPro"/>
</dbReference>
<proteinExistence type="predicted"/>
<dbReference type="RefSeq" id="WP_057868414.1">
    <property type="nucleotide sequence ID" value="NZ_AZDX01000001.1"/>
</dbReference>
<organism evidence="1 2">
    <name type="scientific">Liquorilactobacillus hordei DSM 19519</name>
    <dbReference type="NCBI Taxonomy" id="1423759"/>
    <lineage>
        <taxon>Bacteria</taxon>
        <taxon>Bacillati</taxon>
        <taxon>Bacillota</taxon>
        <taxon>Bacilli</taxon>
        <taxon>Lactobacillales</taxon>
        <taxon>Lactobacillaceae</taxon>
        <taxon>Liquorilactobacillus</taxon>
    </lineage>
</organism>
<evidence type="ECO:0000313" key="2">
    <source>
        <dbReference type="Proteomes" id="UP000051448"/>
    </source>
</evidence>
<dbReference type="Proteomes" id="UP000051448">
    <property type="component" value="Unassembled WGS sequence"/>
</dbReference>
<reference evidence="1 2" key="1">
    <citation type="journal article" date="2015" name="Genome Announc.">
        <title>Expanding the biotechnology potential of lactobacilli through comparative genomics of 213 strains and associated genera.</title>
        <authorList>
            <person name="Sun Z."/>
            <person name="Harris H.M."/>
            <person name="McCann A."/>
            <person name="Guo C."/>
            <person name="Argimon S."/>
            <person name="Zhang W."/>
            <person name="Yang X."/>
            <person name="Jeffery I.B."/>
            <person name="Cooney J.C."/>
            <person name="Kagawa T.F."/>
            <person name="Liu W."/>
            <person name="Song Y."/>
            <person name="Salvetti E."/>
            <person name="Wrobel A."/>
            <person name="Rasinkangas P."/>
            <person name="Parkhill J."/>
            <person name="Rea M.C."/>
            <person name="O'Sullivan O."/>
            <person name="Ritari J."/>
            <person name="Douillard F.P."/>
            <person name="Paul Ross R."/>
            <person name="Yang R."/>
            <person name="Briner A.E."/>
            <person name="Felis G.E."/>
            <person name="de Vos W.M."/>
            <person name="Barrangou R."/>
            <person name="Klaenhammer T.R."/>
            <person name="Caufield P.W."/>
            <person name="Cui Y."/>
            <person name="Zhang H."/>
            <person name="O'Toole P.W."/>
        </authorList>
    </citation>
    <scope>NUCLEOTIDE SEQUENCE [LARGE SCALE GENOMIC DNA]</scope>
    <source>
        <strain evidence="1 2">DSM 19519</strain>
    </source>
</reference>
<dbReference type="InterPro" id="IPR037481">
    <property type="entry name" value="LacX"/>
</dbReference>
<dbReference type="OrthoDB" id="9795355at2"/>
<dbReference type="GO" id="GO:0005975">
    <property type="term" value="P:carbohydrate metabolic process"/>
    <property type="evidence" value="ECO:0007669"/>
    <property type="project" value="InterPro"/>
</dbReference>
<protein>
    <submittedName>
        <fullName evidence="1">Galactose mutarotase-like protein</fullName>
    </submittedName>
</protein>
<dbReference type="EMBL" id="AZDX01000001">
    <property type="protein sequence ID" value="KRL08212.1"/>
    <property type="molecule type" value="Genomic_DNA"/>
</dbReference>
<dbReference type="Pfam" id="PF01263">
    <property type="entry name" value="Aldose_epim"/>
    <property type="match status" value="1"/>
</dbReference>
<dbReference type="GeneID" id="98311098"/>
<comment type="caution">
    <text evidence="1">The sequence shown here is derived from an EMBL/GenBank/DDBJ whole genome shotgun (WGS) entry which is preliminary data.</text>
</comment>